<proteinExistence type="predicted"/>
<dbReference type="EMBL" id="JBEPMU010000007">
    <property type="protein sequence ID" value="MET3654558.1"/>
    <property type="molecule type" value="Genomic_DNA"/>
</dbReference>
<protein>
    <submittedName>
        <fullName evidence="1">Uncharacterized protein</fullName>
    </submittedName>
</protein>
<dbReference type="RefSeq" id="WP_354015910.1">
    <property type="nucleotide sequence ID" value="NZ_JBEPMU010000007.1"/>
</dbReference>
<comment type="caution">
    <text evidence="1">The sequence shown here is derived from an EMBL/GenBank/DDBJ whole genome shotgun (WGS) entry which is preliminary data.</text>
</comment>
<reference evidence="1 2" key="1">
    <citation type="submission" date="2024-06" db="EMBL/GenBank/DDBJ databases">
        <title>Sorghum-associated microbial communities from plants grown in Nebraska, USA.</title>
        <authorList>
            <person name="Schachtman D."/>
        </authorList>
    </citation>
    <scope>NUCLEOTIDE SEQUENCE [LARGE SCALE GENOMIC DNA]</scope>
    <source>
        <strain evidence="1 2">1073</strain>
    </source>
</reference>
<dbReference type="Proteomes" id="UP001549184">
    <property type="component" value="Unassembled WGS sequence"/>
</dbReference>
<keyword evidence="2" id="KW-1185">Reference proteome</keyword>
<gene>
    <name evidence="1" type="ORF">ABIC75_004306</name>
</gene>
<sequence length="49" mass="5539">MPQVQGCCPLTRPAASRLQAFLISLKRMRIATINRSRNENVDRVDPLTT</sequence>
<name>A0ABV2K3D3_9GAMM</name>
<accession>A0ABV2K3D3</accession>
<organism evidence="1 2">
    <name type="scientific">Dyella japonica</name>
    <dbReference type="NCBI Taxonomy" id="231455"/>
    <lineage>
        <taxon>Bacteria</taxon>
        <taxon>Pseudomonadati</taxon>
        <taxon>Pseudomonadota</taxon>
        <taxon>Gammaproteobacteria</taxon>
        <taxon>Lysobacterales</taxon>
        <taxon>Rhodanobacteraceae</taxon>
        <taxon>Dyella</taxon>
    </lineage>
</organism>
<evidence type="ECO:0000313" key="1">
    <source>
        <dbReference type="EMBL" id="MET3654558.1"/>
    </source>
</evidence>
<evidence type="ECO:0000313" key="2">
    <source>
        <dbReference type="Proteomes" id="UP001549184"/>
    </source>
</evidence>